<evidence type="ECO:0000313" key="4">
    <source>
        <dbReference type="EMBL" id="GFZ93625.1"/>
    </source>
</evidence>
<sequence>MKSYVIIDDEPIAHRIIEKYCENLTYLNKIGNCYNAFEAMKLLNEQCIDLIFLDINMPKLSGFDFLKTLQNPPKIIVTTAYKEFALEGYELNISDYLLKPFSLERFIKAINKTFENTHSSSISHSSLATTENENVFIKGDKKTHQVNINEILFIEAYGNYTKFYFENNMILSHEKISKLETILPQDKFLRVHKSFIVSISKIETIVGNRILMLDHKIPIGQTYKKQINNLLS</sequence>
<dbReference type="PROSITE" id="PS50110">
    <property type="entry name" value="RESPONSE_REGULATORY"/>
    <property type="match status" value="1"/>
</dbReference>
<gene>
    <name evidence="4" type="ORF">GCM10011531_26990</name>
</gene>
<dbReference type="PANTHER" id="PTHR37299:SF1">
    <property type="entry name" value="STAGE 0 SPORULATION PROTEIN A HOMOLOG"/>
    <property type="match status" value="1"/>
</dbReference>
<comment type="caution">
    <text evidence="4">The sequence shown here is derived from an EMBL/GenBank/DDBJ whole genome shotgun (WGS) entry which is preliminary data.</text>
</comment>
<keyword evidence="5" id="KW-1185">Reference proteome</keyword>
<dbReference type="Gene3D" id="2.40.50.1020">
    <property type="entry name" value="LytTr DNA-binding domain"/>
    <property type="match status" value="1"/>
</dbReference>
<feature type="domain" description="Response regulatory" evidence="2">
    <location>
        <begin position="3"/>
        <end position="114"/>
    </location>
</feature>
<dbReference type="InterPro" id="IPR001789">
    <property type="entry name" value="Sig_transdc_resp-reg_receiver"/>
</dbReference>
<proteinExistence type="predicted"/>
<evidence type="ECO:0000259" key="2">
    <source>
        <dbReference type="PROSITE" id="PS50110"/>
    </source>
</evidence>
<dbReference type="Gene3D" id="3.40.50.2300">
    <property type="match status" value="1"/>
</dbReference>
<accession>A0A8J2TRY4</accession>
<dbReference type="InterPro" id="IPR011006">
    <property type="entry name" value="CheY-like_superfamily"/>
</dbReference>
<dbReference type="Pfam" id="PF00072">
    <property type="entry name" value="Response_reg"/>
    <property type="match status" value="1"/>
</dbReference>
<keyword evidence="1" id="KW-0597">Phosphoprotein</keyword>
<dbReference type="InterPro" id="IPR046947">
    <property type="entry name" value="LytR-like"/>
</dbReference>
<dbReference type="GO" id="GO:0000156">
    <property type="term" value="F:phosphorelay response regulator activity"/>
    <property type="evidence" value="ECO:0007669"/>
    <property type="project" value="InterPro"/>
</dbReference>
<organism evidence="4 5">
    <name type="scientific">Aquaticitalea lipolytica</name>
    <dbReference type="NCBI Taxonomy" id="1247562"/>
    <lineage>
        <taxon>Bacteria</taxon>
        <taxon>Pseudomonadati</taxon>
        <taxon>Bacteroidota</taxon>
        <taxon>Flavobacteriia</taxon>
        <taxon>Flavobacteriales</taxon>
        <taxon>Flavobacteriaceae</taxon>
        <taxon>Aquaticitalea</taxon>
    </lineage>
</organism>
<feature type="modified residue" description="4-aspartylphosphate" evidence="1">
    <location>
        <position position="54"/>
    </location>
</feature>
<evidence type="ECO:0000259" key="3">
    <source>
        <dbReference type="PROSITE" id="PS50930"/>
    </source>
</evidence>
<dbReference type="SMART" id="SM00850">
    <property type="entry name" value="LytTR"/>
    <property type="match status" value="1"/>
</dbReference>
<dbReference type="SUPFAM" id="SSF52172">
    <property type="entry name" value="CheY-like"/>
    <property type="match status" value="1"/>
</dbReference>
<dbReference type="AlphaFoldDB" id="A0A8J2TRY4"/>
<dbReference type="Pfam" id="PF04397">
    <property type="entry name" value="LytTR"/>
    <property type="match status" value="1"/>
</dbReference>
<protein>
    <submittedName>
        <fullName evidence="4">DNA-binding response regulator</fullName>
    </submittedName>
</protein>
<dbReference type="GO" id="GO:0003677">
    <property type="term" value="F:DNA binding"/>
    <property type="evidence" value="ECO:0007669"/>
    <property type="project" value="UniProtKB-KW"/>
</dbReference>
<dbReference type="PANTHER" id="PTHR37299">
    <property type="entry name" value="TRANSCRIPTIONAL REGULATOR-RELATED"/>
    <property type="match status" value="1"/>
</dbReference>
<dbReference type="EMBL" id="BMIC01000009">
    <property type="protein sequence ID" value="GFZ93625.1"/>
    <property type="molecule type" value="Genomic_DNA"/>
</dbReference>
<reference evidence="4 5" key="1">
    <citation type="journal article" date="2014" name="Int. J. Syst. Evol. Microbiol.">
        <title>Complete genome sequence of Corynebacterium casei LMG S-19264T (=DSM 44701T), isolated from a smear-ripened cheese.</title>
        <authorList>
            <consortium name="US DOE Joint Genome Institute (JGI-PGF)"/>
            <person name="Walter F."/>
            <person name="Albersmeier A."/>
            <person name="Kalinowski J."/>
            <person name="Ruckert C."/>
        </authorList>
    </citation>
    <scope>NUCLEOTIDE SEQUENCE [LARGE SCALE GENOMIC DNA]</scope>
    <source>
        <strain evidence="4 5">CGMCC 1.15295</strain>
    </source>
</reference>
<evidence type="ECO:0000256" key="1">
    <source>
        <dbReference type="PROSITE-ProRule" id="PRU00169"/>
    </source>
</evidence>
<evidence type="ECO:0000313" key="5">
    <source>
        <dbReference type="Proteomes" id="UP000598120"/>
    </source>
</evidence>
<dbReference type="RefSeq" id="WP_188606934.1">
    <property type="nucleotide sequence ID" value="NZ_BMIC01000009.1"/>
</dbReference>
<dbReference type="Proteomes" id="UP000598120">
    <property type="component" value="Unassembled WGS sequence"/>
</dbReference>
<dbReference type="SMART" id="SM00448">
    <property type="entry name" value="REC"/>
    <property type="match status" value="1"/>
</dbReference>
<name>A0A8J2TRY4_9FLAO</name>
<dbReference type="PROSITE" id="PS50930">
    <property type="entry name" value="HTH_LYTTR"/>
    <property type="match status" value="1"/>
</dbReference>
<dbReference type="InterPro" id="IPR007492">
    <property type="entry name" value="LytTR_DNA-bd_dom"/>
</dbReference>
<keyword evidence="4" id="KW-0238">DNA-binding</keyword>
<feature type="domain" description="HTH LytTR-type" evidence="3">
    <location>
        <begin position="137"/>
        <end position="232"/>
    </location>
</feature>